<dbReference type="Proteomes" id="UP000009022">
    <property type="component" value="Unassembled WGS sequence"/>
</dbReference>
<dbReference type="SUPFAM" id="SSF46565">
    <property type="entry name" value="Chaperone J-domain"/>
    <property type="match status" value="1"/>
</dbReference>
<keyword evidence="2" id="KW-0472">Membrane</keyword>
<name>B3S8B7_TRIAD</name>
<dbReference type="GeneID" id="6757714"/>
<evidence type="ECO:0000313" key="4">
    <source>
        <dbReference type="EMBL" id="EDV21172.1"/>
    </source>
</evidence>
<feature type="domain" description="J" evidence="3">
    <location>
        <begin position="47"/>
        <end position="112"/>
    </location>
</feature>
<dbReference type="STRING" id="10228.B3S8B7"/>
<dbReference type="Pfam" id="PF01556">
    <property type="entry name" value="DnaJ_C"/>
    <property type="match status" value="1"/>
</dbReference>
<dbReference type="RefSeq" id="XP_002116502.1">
    <property type="nucleotide sequence ID" value="XM_002116466.1"/>
</dbReference>
<dbReference type="InterPro" id="IPR051736">
    <property type="entry name" value="DnaJ-B11-like"/>
</dbReference>
<dbReference type="HOGENOM" id="CLU_017633_0_0_1"/>
<dbReference type="GO" id="GO:0051604">
    <property type="term" value="P:protein maturation"/>
    <property type="evidence" value="ECO:0000318"/>
    <property type="project" value="GO_Central"/>
</dbReference>
<keyword evidence="1" id="KW-0732">Signal</keyword>
<dbReference type="InterPro" id="IPR008971">
    <property type="entry name" value="HSP40/DnaJ_pept-bd"/>
</dbReference>
<dbReference type="FunCoup" id="B3S8B7">
    <property type="interactions" value="2028"/>
</dbReference>
<evidence type="ECO:0000256" key="2">
    <source>
        <dbReference type="SAM" id="Phobius"/>
    </source>
</evidence>
<sequence>MVYLVPLKIAANGRYRTGRESIMIQIHKLVILIFIASYILPILAGRDFYKILGVDRDATLKQVKKAYRKLAIKYHPDKNKDDPKAQDKFQDINAAYEVLSDEEKRKTYDRSGEEGLQNLGQGGGDPFSSFFGGFDGFGGFHFGNNQQGNREIPRGGTLTMDLYVTLEELYNGDFIEIIRTKPVAKPASGKRRCNCRQEMKTIPLGPGQFQMINQEVCDECPNVKFVTEDKVLEVEVEVGMRDGHEYPFIGEGEPHIDGEPGDLKFRIREMRHKKFRRIGDDLYTNITISLLDALNGFTMNIDHLDNHKVQVKRESVTWPGMRMRLKNEGMPNYENNNIKGSMYITFDVDFPKDREFTTADKEAIKKVLQQPSSHQIYNGL</sequence>
<dbReference type="PANTHER" id="PTHR44298">
    <property type="entry name" value="DNAJ HOMOLOG SUBFAMILY B MEMBER 11"/>
    <property type="match status" value="1"/>
</dbReference>
<gene>
    <name evidence="4" type="ORF">TRIADDRAFT_60480</name>
</gene>
<dbReference type="AlphaFoldDB" id="B3S8B7"/>
<dbReference type="GO" id="GO:0005783">
    <property type="term" value="C:endoplasmic reticulum"/>
    <property type="evidence" value="ECO:0000318"/>
    <property type="project" value="GO_Central"/>
</dbReference>
<dbReference type="GO" id="GO:0051787">
    <property type="term" value="F:misfolded protein binding"/>
    <property type="evidence" value="ECO:0000318"/>
    <property type="project" value="GO_Central"/>
</dbReference>
<protein>
    <recommendedName>
        <fullName evidence="3">J domain-containing protein</fullName>
    </recommendedName>
</protein>
<evidence type="ECO:0000313" key="5">
    <source>
        <dbReference type="Proteomes" id="UP000009022"/>
    </source>
</evidence>
<dbReference type="GO" id="GO:0051082">
    <property type="term" value="F:unfolded protein binding"/>
    <property type="evidence" value="ECO:0000318"/>
    <property type="project" value="GO_Central"/>
</dbReference>
<dbReference type="Gene3D" id="1.10.287.110">
    <property type="entry name" value="DnaJ domain"/>
    <property type="match status" value="1"/>
</dbReference>
<keyword evidence="2" id="KW-0812">Transmembrane</keyword>
<dbReference type="SUPFAM" id="SSF49493">
    <property type="entry name" value="HSP40/DnaJ peptide-binding domain"/>
    <property type="match status" value="2"/>
</dbReference>
<dbReference type="PROSITE" id="PS00636">
    <property type="entry name" value="DNAJ_1"/>
    <property type="match status" value="1"/>
</dbReference>
<organism evidence="4 5">
    <name type="scientific">Trichoplax adhaerens</name>
    <name type="common">Trichoplax reptans</name>
    <dbReference type="NCBI Taxonomy" id="10228"/>
    <lineage>
        <taxon>Eukaryota</taxon>
        <taxon>Metazoa</taxon>
        <taxon>Placozoa</taxon>
        <taxon>Uniplacotomia</taxon>
        <taxon>Trichoplacea</taxon>
        <taxon>Trichoplacidae</taxon>
        <taxon>Trichoplax</taxon>
    </lineage>
</organism>
<dbReference type="OMA" id="FAGRDFY"/>
<dbReference type="PROSITE" id="PS50076">
    <property type="entry name" value="DNAJ_2"/>
    <property type="match status" value="1"/>
</dbReference>
<dbReference type="OrthoDB" id="550424at2759"/>
<dbReference type="KEGG" id="tad:TRIADDRAFT_60480"/>
<dbReference type="Gene3D" id="2.60.260.20">
    <property type="entry name" value="Urease metallochaperone UreE, N-terminal domain"/>
    <property type="match status" value="2"/>
</dbReference>
<dbReference type="PANTHER" id="PTHR44298:SF1">
    <property type="entry name" value="DNAJ HOMOLOG SUBFAMILY B MEMBER 11"/>
    <property type="match status" value="1"/>
</dbReference>
<dbReference type="EMBL" id="DS985255">
    <property type="protein sequence ID" value="EDV21172.1"/>
    <property type="molecule type" value="Genomic_DNA"/>
</dbReference>
<keyword evidence="5" id="KW-1185">Reference proteome</keyword>
<dbReference type="InterPro" id="IPR002939">
    <property type="entry name" value="DnaJ_C"/>
</dbReference>
<evidence type="ECO:0000259" key="3">
    <source>
        <dbReference type="PROSITE" id="PS50076"/>
    </source>
</evidence>
<feature type="transmembrane region" description="Helical" evidence="2">
    <location>
        <begin position="22"/>
        <end position="43"/>
    </location>
</feature>
<dbReference type="SMART" id="SM00271">
    <property type="entry name" value="DnaJ"/>
    <property type="match status" value="1"/>
</dbReference>
<dbReference type="FunFam" id="2.60.260.20:FF:000013">
    <property type="entry name" value="DnaJ subfamily B member 11"/>
    <property type="match status" value="1"/>
</dbReference>
<dbReference type="InterPro" id="IPR018253">
    <property type="entry name" value="DnaJ_domain_CS"/>
</dbReference>
<dbReference type="InterPro" id="IPR036869">
    <property type="entry name" value="J_dom_sf"/>
</dbReference>
<proteinExistence type="predicted"/>
<dbReference type="InParanoid" id="B3S8B7"/>
<dbReference type="PhylomeDB" id="B3S8B7"/>
<reference evidence="4 5" key="1">
    <citation type="journal article" date="2008" name="Nature">
        <title>The Trichoplax genome and the nature of placozoans.</title>
        <authorList>
            <person name="Srivastava M."/>
            <person name="Begovic E."/>
            <person name="Chapman J."/>
            <person name="Putnam N.H."/>
            <person name="Hellsten U."/>
            <person name="Kawashima T."/>
            <person name="Kuo A."/>
            <person name="Mitros T."/>
            <person name="Salamov A."/>
            <person name="Carpenter M.L."/>
            <person name="Signorovitch A.Y."/>
            <person name="Moreno M.A."/>
            <person name="Kamm K."/>
            <person name="Grimwood J."/>
            <person name="Schmutz J."/>
            <person name="Shapiro H."/>
            <person name="Grigoriev I.V."/>
            <person name="Buss L.W."/>
            <person name="Schierwater B."/>
            <person name="Dellaporta S.L."/>
            <person name="Rokhsar D.S."/>
        </authorList>
    </citation>
    <scope>NUCLEOTIDE SEQUENCE [LARGE SCALE GENOMIC DNA]</scope>
    <source>
        <strain evidence="4 5">Grell-BS-1999</strain>
    </source>
</reference>
<dbReference type="CDD" id="cd10747">
    <property type="entry name" value="DnaJ_C"/>
    <property type="match status" value="1"/>
</dbReference>
<dbReference type="CTD" id="6757714"/>
<evidence type="ECO:0000256" key="1">
    <source>
        <dbReference type="ARBA" id="ARBA00022729"/>
    </source>
</evidence>
<dbReference type="PRINTS" id="PR00625">
    <property type="entry name" value="JDOMAIN"/>
</dbReference>
<dbReference type="CDD" id="cd06257">
    <property type="entry name" value="DnaJ"/>
    <property type="match status" value="1"/>
</dbReference>
<dbReference type="Pfam" id="PF00226">
    <property type="entry name" value="DnaJ"/>
    <property type="match status" value="1"/>
</dbReference>
<dbReference type="InterPro" id="IPR001623">
    <property type="entry name" value="DnaJ_domain"/>
</dbReference>
<accession>B3S8B7</accession>
<keyword evidence="2" id="KW-1133">Transmembrane helix</keyword>
<dbReference type="GO" id="GO:0006457">
    <property type="term" value="P:protein folding"/>
    <property type="evidence" value="ECO:0007669"/>
    <property type="project" value="InterPro"/>
</dbReference>
<dbReference type="eggNOG" id="KOG0713">
    <property type="taxonomic scope" value="Eukaryota"/>
</dbReference>